<evidence type="ECO:0000313" key="2">
    <source>
        <dbReference type="Proteomes" id="UP001182355"/>
    </source>
</evidence>
<dbReference type="Pfam" id="PF02413">
    <property type="entry name" value="Caudo_TAP"/>
    <property type="match status" value="1"/>
</dbReference>
<dbReference type="RefSeq" id="WP_050157316.1">
    <property type="nucleotide sequence ID" value="NZ_CAKODN010000006.1"/>
</dbReference>
<dbReference type="Proteomes" id="UP001182355">
    <property type="component" value="Unassembled WGS sequence"/>
</dbReference>
<protein>
    <submittedName>
        <fullName evidence="1">Tail fiber assembly protein</fullName>
    </submittedName>
</protein>
<gene>
    <name evidence="1" type="ORF">RSF11_000385</name>
</gene>
<accession>A0AAD2Z3C0</accession>
<proteinExistence type="predicted"/>
<organism evidence="1 2">
    <name type="scientific">Yersinia enterocolitica</name>
    <dbReference type="NCBI Taxonomy" id="630"/>
    <lineage>
        <taxon>Bacteria</taxon>
        <taxon>Pseudomonadati</taxon>
        <taxon>Pseudomonadota</taxon>
        <taxon>Gammaproteobacteria</taxon>
        <taxon>Enterobacterales</taxon>
        <taxon>Yersiniaceae</taxon>
        <taxon>Yersinia</taxon>
    </lineage>
</organism>
<comment type="caution">
    <text evidence="1">The sequence shown here is derived from an EMBL/GenBank/DDBJ whole genome shotgun (WGS) entry which is preliminary data.</text>
</comment>
<sequence length="156" mass="18075">MEQTINKELSDNDGYENIYVVVFENESGRGMTVVNFATQKYLDEFTHNSSWLKILREDLPDQRFIEAWQFNETNDAIVVNTVWLQELLVAEVEREQSHRIWLVQDEFTALQTDLMLGIIDDEGTARLLVLKKYVVALKQLDLSTAPDIEWPVAPLS</sequence>
<dbReference type="InterPro" id="IPR003458">
    <property type="entry name" value="Phage_T4_Gp38_tail_assem"/>
</dbReference>
<dbReference type="AlphaFoldDB" id="A0AAD2Z3C0"/>
<reference evidence="1" key="1">
    <citation type="submission" date="2023-02" db="EMBL/GenBank/DDBJ databases">
        <authorList>
            <person name="Ashton P.M."/>
            <person name="Dallman T."/>
            <person name="Nair S."/>
            <person name="De Pinna E."/>
            <person name="Peters T."/>
            <person name="Grant K."/>
        </authorList>
    </citation>
    <scope>NUCLEOTIDE SEQUENCE</scope>
    <source>
        <strain evidence="1">01103883</strain>
    </source>
</reference>
<name>A0AAD2Z3C0_YEREN</name>
<evidence type="ECO:0000313" key="1">
    <source>
        <dbReference type="EMBL" id="ELI8100716.1"/>
    </source>
</evidence>
<dbReference type="EMBL" id="ABNAVX010000001">
    <property type="protein sequence ID" value="ELI8100716.1"/>
    <property type="molecule type" value="Genomic_DNA"/>
</dbReference>